<comment type="caution">
    <text evidence="9">The sequence shown here is derived from an EMBL/GenBank/DDBJ whole genome shotgun (WGS) entry which is preliminary data.</text>
</comment>
<keyword evidence="4 7" id="KW-0812">Transmembrane</keyword>
<keyword evidence="5 7" id="KW-1133">Transmembrane helix</keyword>
<dbReference type="PRINTS" id="PR01837">
    <property type="entry name" value="MGTCSAPBPROT"/>
</dbReference>
<evidence type="ECO:0000256" key="3">
    <source>
        <dbReference type="ARBA" id="ARBA00022475"/>
    </source>
</evidence>
<dbReference type="PANTHER" id="PTHR33778">
    <property type="entry name" value="PROTEIN MGTC"/>
    <property type="match status" value="1"/>
</dbReference>
<name>A0A1R0XAC4_9BACL</name>
<dbReference type="EMBL" id="MKQP01000020">
    <property type="protein sequence ID" value="OMD31763.1"/>
    <property type="molecule type" value="Genomic_DNA"/>
</dbReference>
<proteinExistence type="inferred from homology"/>
<dbReference type="InterPro" id="IPR049177">
    <property type="entry name" value="MgtC_SapB_SrpB_YhiD_N"/>
</dbReference>
<evidence type="ECO:0000313" key="10">
    <source>
        <dbReference type="Proteomes" id="UP000187465"/>
    </source>
</evidence>
<organism evidence="9 10">
    <name type="scientific">Paenibacillus odorifer</name>
    <dbReference type="NCBI Taxonomy" id="189426"/>
    <lineage>
        <taxon>Bacteria</taxon>
        <taxon>Bacillati</taxon>
        <taxon>Bacillota</taxon>
        <taxon>Bacilli</taxon>
        <taxon>Bacillales</taxon>
        <taxon>Paenibacillaceae</taxon>
        <taxon>Paenibacillus</taxon>
    </lineage>
</organism>
<evidence type="ECO:0000313" key="9">
    <source>
        <dbReference type="EMBL" id="OMD31763.1"/>
    </source>
</evidence>
<evidence type="ECO:0000256" key="2">
    <source>
        <dbReference type="ARBA" id="ARBA00009298"/>
    </source>
</evidence>
<feature type="transmembrane region" description="Helical" evidence="7">
    <location>
        <begin position="105"/>
        <end position="134"/>
    </location>
</feature>
<dbReference type="InterPro" id="IPR003416">
    <property type="entry name" value="MgtC/SapB/SrpB/YhiD_fam"/>
</dbReference>
<protein>
    <submittedName>
        <fullName evidence="9">Magnesium transporter</fullName>
    </submittedName>
</protein>
<sequence length="226" mass="24382">MKEGEGMEFEYLLRVIGAGICGVLVGYERKSRMKEAGVRTHFVVALGAALMMVISKYGFQDQADWPNLSLDPARIAAQVVSGVGFLGAGMIFMQRHTVKGLTTAAGIWATAGVGMAIGSGLYILGVGATIIILLGQKILHSRNSWLAAPKTQQLVISLANTEGTMGRIQELLKEHKIAVLSFHAENNSVESELNVEIVVRLPESFNPVQLLSMIQEDAAVKTVEFQ</sequence>
<evidence type="ECO:0000256" key="1">
    <source>
        <dbReference type="ARBA" id="ARBA00004651"/>
    </source>
</evidence>
<evidence type="ECO:0000256" key="7">
    <source>
        <dbReference type="SAM" id="Phobius"/>
    </source>
</evidence>
<keyword evidence="3" id="KW-1003">Cell membrane</keyword>
<evidence type="ECO:0000256" key="4">
    <source>
        <dbReference type="ARBA" id="ARBA00022692"/>
    </source>
</evidence>
<evidence type="ECO:0000256" key="6">
    <source>
        <dbReference type="ARBA" id="ARBA00023136"/>
    </source>
</evidence>
<evidence type="ECO:0000259" key="8">
    <source>
        <dbReference type="Pfam" id="PF02308"/>
    </source>
</evidence>
<feature type="transmembrane region" description="Helical" evidence="7">
    <location>
        <begin position="40"/>
        <end position="59"/>
    </location>
</feature>
<comment type="similarity">
    <text evidence="2">Belongs to the MgtC/SapB family.</text>
</comment>
<dbReference type="Proteomes" id="UP000187465">
    <property type="component" value="Unassembled WGS sequence"/>
</dbReference>
<dbReference type="Pfam" id="PF02308">
    <property type="entry name" value="MgtC"/>
    <property type="match status" value="1"/>
</dbReference>
<dbReference type="GO" id="GO:0005886">
    <property type="term" value="C:plasma membrane"/>
    <property type="evidence" value="ECO:0007669"/>
    <property type="project" value="UniProtKB-SubCell"/>
</dbReference>
<feature type="transmembrane region" description="Helical" evidence="7">
    <location>
        <begin position="12"/>
        <end position="28"/>
    </location>
</feature>
<evidence type="ECO:0000256" key="5">
    <source>
        <dbReference type="ARBA" id="ARBA00022989"/>
    </source>
</evidence>
<accession>A0A1R0XAC4</accession>
<dbReference type="AlphaFoldDB" id="A0A1R0XAC4"/>
<dbReference type="PANTHER" id="PTHR33778:SF1">
    <property type="entry name" value="MAGNESIUM TRANSPORTER YHID-RELATED"/>
    <property type="match status" value="1"/>
</dbReference>
<gene>
    <name evidence="9" type="ORF">BJP51_18170</name>
</gene>
<comment type="subcellular location">
    <subcellularLocation>
        <location evidence="1">Cell membrane</location>
        <topology evidence="1">Multi-pass membrane protein</topology>
    </subcellularLocation>
</comment>
<keyword evidence="6 7" id="KW-0472">Membrane</keyword>
<reference evidence="9 10" key="1">
    <citation type="submission" date="2016-10" db="EMBL/GenBank/DDBJ databases">
        <title>Paenibacillus species isolates.</title>
        <authorList>
            <person name="Beno S.M."/>
        </authorList>
    </citation>
    <scope>NUCLEOTIDE SEQUENCE [LARGE SCALE GENOMIC DNA]</scope>
    <source>
        <strain evidence="9 10">FSL H7-0604</strain>
    </source>
</reference>
<feature type="transmembrane region" description="Helical" evidence="7">
    <location>
        <begin position="75"/>
        <end position="93"/>
    </location>
</feature>
<feature type="domain" description="MgtC/SapB/SrpB/YhiD N-terminal" evidence="8">
    <location>
        <begin position="18"/>
        <end position="139"/>
    </location>
</feature>